<feature type="compositionally biased region" description="Polar residues" evidence="15">
    <location>
        <begin position="896"/>
        <end position="913"/>
    </location>
</feature>
<comment type="subcellular location">
    <subcellularLocation>
        <location evidence="1">Membrane</location>
        <topology evidence="1">Single-pass type I membrane protein</topology>
    </subcellularLocation>
</comment>
<dbReference type="GO" id="GO:0004674">
    <property type="term" value="F:protein serine/threonine kinase activity"/>
    <property type="evidence" value="ECO:0007669"/>
    <property type="project" value="UniProtKB-KW"/>
</dbReference>
<dbReference type="InterPro" id="IPR045274">
    <property type="entry name" value="WAK-like"/>
</dbReference>
<dbReference type="InterPro" id="IPR001881">
    <property type="entry name" value="EGF-like_Ca-bd_dom"/>
</dbReference>
<dbReference type="InterPro" id="IPR011009">
    <property type="entry name" value="Kinase-like_dom_sf"/>
</dbReference>
<dbReference type="Proteomes" id="UP001341281">
    <property type="component" value="Chromosome 05"/>
</dbReference>
<dbReference type="SMART" id="SM00181">
    <property type="entry name" value="EGF"/>
    <property type="match status" value="3"/>
</dbReference>
<keyword evidence="5 16" id="KW-0812">Transmembrane</keyword>
<keyword evidence="9 14" id="KW-0067">ATP-binding</keyword>
<dbReference type="AlphaFoldDB" id="A0AAQ3TKW8"/>
<dbReference type="Pfam" id="PF13947">
    <property type="entry name" value="GUB_WAK_bind"/>
    <property type="match status" value="2"/>
</dbReference>
<dbReference type="PROSITE" id="PS00108">
    <property type="entry name" value="PROTEIN_KINASE_ST"/>
    <property type="match status" value="1"/>
</dbReference>
<dbReference type="InterPro" id="IPR025287">
    <property type="entry name" value="WAK_GUB"/>
</dbReference>
<keyword evidence="3" id="KW-0245">EGF-like domain</keyword>
<evidence type="ECO:0000256" key="7">
    <source>
        <dbReference type="ARBA" id="ARBA00022741"/>
    </source>
</evidence>
<proteinExistence type="predicted"/>
<evidence type="ECO:0000256" key="3">
    <source>
        <dbReference type="ARBA" id="ARBA00022536"/>
    </source>
</evidence>
<accession>A0AAQ3TKW8</accession>
<dbReference type="InterPro" id="IPR000742">
    <property type="entry name" value="EGF"/>
</dbReference>
<keyword evidence="6 17" id="KW-0732">Signal</keyword>
<dbReference type="InterPro" id="IPR017441">
    <property type="entry name" value="Protein_kinase_ATP_BS"/>
</dbReference>
<dbReference type="SUPFAM" id="SSF56112">
    <property type="entry name" value="Protein kinase-like (PK-like)"/>
    <property type="match status" value="1"/>
</dbReference>
<reference evidence="19 20" key="1">
    <citation type="submission" date="2024-02" db="EMBL/GenBank/DDBJ databases">
        <title>High-quality chromosome-scale genome assembly of Pensacola bahiagrass (Paspalum notatum Flugge var. saurae).</title>
        <authorList>
            <person name="Vega J.M."/>
            <person name="Podio M."/>
            <person name="Orjuela J."/>
            <person name="Siena L.A."/>
            <person name="Pessino S.C."/>
            <person name="Combes M.C."/>
            <person name="Mariac C."/>
            <person name="Albertini E."/>
            <person name="Pupilli F."/>
            <person name="Ortiz J.P.A."/>
            <person name="Leblanc O."/>
        </authorList>
    </citation>
    <scope>NUCLEOTIDE SEQUENCE [LARGE SCALE GENOMIC DNA]</scope>
    <source>
        <strain evidence="19">R1</strain>
        <tissue evidence="19">Leaf</tissue>
    </source>
</reference>
<evidence type="ECO:0000256" key="15">
    <source>
        <dbReference type="SAM" id="MobiDB-lite"/>
    </source>
</evidence>
<evidence type="ECO:0000256" key="11">
    <source>
        <dbReference type="ARBA" id="ARBA00023136"/>
    </source>
</evidence>
<dbReference type="GO" id="GO:0005509">
    <property type="term" value="F:calcium ion binding"/>
    <property type="evidence" value="ECO:0007669"/>
    <property type="project" value="InterPro"/>
</dbReference>
<dbReference type="PROSITE" id="PS01187">
    <property type="entry name" value="EGF_CA"/>
    <property type="match status" value="1"/>
</dbReference>
<gene>
    <name evidence="19" type="ORF">U9M48_022965</name>
</gene>
<dbReference type="FunFam" id="1.10.510.10:FF:000084">
    <property type="entry name" value="Wall-associated receptor kinase 2"/>
    <property type="match status" value="1"/>
</dbReference>
<keyword evidence="13" id="KW-0325">Glycoprotein</keyword>
<keyword evidence="4" id="KW-0808">Transferase</keyword>
<feature type="region of interest" description="Disordered" evidence="15">
    <location>
        <begin position="894"/>
        <end position="924"/>
    </location>
</feature>
<dbReference type="InterPro" id="IPR000719">
    <property type="entry name" value="Prot_kinase_dom"/>
</dbReference>
<dbReference type="CDD" id="cd00054">
    <property type="entry name" value="EGF_CA"/>
    <property type="match status" value="1"/>
</dbReference>
<keyword evidence="11 16" id="KW-0472">Membrane</keyword>
<evidence type="ECO:0000256" key="2">
    <source>
        <dbReference type="ARBA" id="ARBA00022527"/>
    </source>
</evidence>
<dbReference type="Gene3D" id="3.30.200.20">
    <property type="entry name" value="Phosphorylase Kinase, domain 1"/>
    <property type="match status" value="1"/>
</dbReference>
<evidence type="ECO:0000256" key="5">
    <source>
        <dbReference type="ARBA" id="ARBA00022692"/>
    </source>
</evidence>
<evidence type="ECO:0000313" key="19">
    <source>
        <dbReference type="EMBL" id="WVZ74839.1"/>
    </source>
</evidence>
<dbReference type="InterPro" id="IPR009030">
    <property type="entry name" value="Growth_fac_rcpt_cys_sf"/>
</dbReference>
<evidence type="ECO:0000256" key="8">
    <source>
        <dbReference type="ARBA" id="ARBA00022777"/>
    </source>
</evidence>
<keyword evidence="12" id="KW-1015">Disulfide bond</keyword>
<keyword evidence="2" id="KW-0723">Serine/threonine-protein kinase</keyword>
<evidence type="ECO:0000256" key="12">
    <source>
        <dbReference type="ARBA" id="ARBA00023157"/>
    </source>
</evidence>
<organism evidence="19 20">
    <name type="scientific">Paspalum notatum var. saurae</name>
    <dbReference type="NCBI Taxonomy" id="547442"/>
    <lineage>
        <taxon>Eukaryota</taxon>
        <taxon>Viridiplantae</taxon>
        <taxon>Streptophyta</taxon>
        <taxon>Embryophyta</taxon>
        <taxon>Tracheophyta</taxon>
        <taxon>Spermatophyta</taxon>
        <taxon>Magnoliopsida</taxon>
        <taxon>Liliopsida</taxon>
        <taxon>Poales</taxon>
        <taxon>Poaceae</taxon>
        <taxon>PACMAD clade</taxon>
        <taxon>Panicoideae</taxon>
        <taxon>Andropogonodae</taxon>
        <taxon>Paspaleae</taxon>
        <taxon>Paspalinae</taxon>
        <taxon>Paspalum</taxon>
    </lineage>
</organism>
<dbReference type="InterPro" id="IPR018097">
    <property type="entry name" value="EGF_Ca-bd_CS"/>
</dbReference>
<evidence type="ECO:0000313" key="20">
    <source>
        <dbReference type="Proteomes" id="UP001341281"/>
    </source>
</evidence>
<protein>
    <recommendedName>
        <fullName evidence="18">Protein kinase domain-containing protein</fullName>
    </recommendedName>
</protein>
<keyword evidence="10 16" id="KW-1133">Transmembrane helix</keyword>
<dbReference type="GO" id="GO:0007166">
    <property type="term" value="P:cell surface receptor signaling pathway"/>
    <property type="evidence" value="ECO:0007669"/>
    <property type="project" value="InterPro"/>
</dbReference>
<evidence type="ECO:0000256" key="17">
    <source>
        <dbReference type="SAM" id="SignalP"/>
    </source>
</evidence>
<evidence type="ECO:0000256" key="6">
    <source>
        <dbReference type="ARBA" id="ARBA00022729"/>
    </source>
</evidence>
<feature type="transmembrane region" description="Helical" evidence="16">
    <location>
        <begin position="506"/>
        <end position="531"/>
    </location>
</feature>
<dbReference type="Gene3D" id="2.10.25.10">
    <property type="entry name" value="Laminin"/>
    <property type="match status" value="1"/>
</dbReference>
<keyword evidence="8" id="KW-0418">Kinase</keyword>
<evidence type="ECO:0000256" key="13">
    <source>
        <dbReference type="ARBA" id="ARBA00023180"/>
    </source>
</evidence>
<feature type="chain" id="PRO_5043028200" description="Protein kinase domain-containing protein" evidence="17">
    <location>
        <begin position="27"/>
        <end position="924"/>
    </location>
</feature>
<feature type="domain" description="Protein kinase" evidence="18">
    <location>
        <begin position="584"/>
        <end position="858"/>
    </location>
</feature>
<evidence type="ECO:0000256" key="10">
    <source>
        <dbReference type="ARBA" id="ARBA00022989"/>
    </source>
</evidence>
<dbReference type="PROSITE" id="PS00107">
    <property type="entry name" value="PROTEIN_KINASE_ATP"/>
    <property type="match status" value="1"/>
</dbReference>
<sequence length="924" mass="102817">MTSLFVDGVVLSLLLLAFAAAPTAEAAVSAHNGYNASLPLPSSATLAGCQRNCGNLTFDYPFGIGSQRCFRDPDFKLICSNDTTQTPRLFLNDGITEVVDDGFDITSNFIYISFSYSIPMISGVNEYNKSWKAPGRHFALEYTFLNITGCDFDAYQLLDQDTSPMLLCAVTCPNKEITETVARHDCNGTGCCSVLVPDAGNSFQLKFVRKEKGRVEHGEDDPSRSSLWDRINVTTVFGFMTWSMLDQSTCASTLVNNTNYACISNNSRCYNDYSFSRGYNCRCINGYEGNPYLLDGCKRDQGYNPFPKANCSQQCGNISVPFPFGLEEGCSARKLFLLNCTNMSTSSLQLNDEYLVTYINVSEGLVGIEDTSYYKQQMYGVMIPNEPELYIGSGESASMQWAVANLTCHEAQQNKSGYACVSNNSSCLGINSTRGYIGYRCKCMPGFQGNPYIPNGCQDIDECKIPGVCIGSCHNTIGRYDCTECPYKTQYDTRTMQCISTRKQNLLLGILIGLSGGFIFLLLGLSATFLFRKWRRDTQKQLRRTYFRKNKGLLLEQLISSDENGSDKTKIFTLEELEKATNNFDPTRILGHGGHGTVYKGILSDQRVVAIKRSKDIEEGEISQFINEVAILSQINHRNIVKLFGCCLETEVPLLVYDFISNGSLFGVLHYGSSGGFSLSWDDCLRIAAEAAGALYYLHSAASVSVFHRDVKSSNILLDSNYTAKVSDFGASRLVPIDQTHVVTNVQGTFGYLDPEYYHTGQLNEKSDVYSFGVVLLELLLRREPIFTNETGSKQNLSNYFLLEIKGRPIKEIVANQVIEEATEDEINSIASLAEMCVRLNSGERPTMKQVEMNLQFLRTKRSNPCHIVQDNDEEVQPLIPARAESRHETFAISLGESSNSESRYSQRFNSLENDLESSLGLPR</sequence>
<dbReference type="Pfam" id="PF00069">
    <property type="entry name" value="Pkinase"/>
    <property type="match status" value="1"/>
</dbReference>
<feature type="signal peptide" evidence="17">
    <location>
        <begin position="1"/>
        <end position="26"/>
    </location>
</feature>
<keyword evidence="7 14" id="KW-0547">Nucleotide-binding</keyword>
<dbReference type="PANTHER" id="PTHR27005">
    <property type="entry name" value="WALL-ASSOCIATED RECEPTOR KINASE-LIKE 21"/>
    <property type="match status" value="1"/>
</dbReference>
<evidence type="ECO:0000256" key="4">
    <source>
        <dbReference type="ARBA" id="ARBA00022679"/>
    </source>
</evidence>
<dbReference type="GO" id="GO:0005886">
    <property type="term" value="C:plasma membrane"/>
    <property type="evidence" value="ECO:0007669"/>
    <property type="project" value="TreeGrafter"/>
</dbReference>
<dbReference type="GO" id="GO:0005524">
    <property type="term" value="F:ATP binding"/>
    <property type="evidence" value="ECO:0007669"/>
    <property type="project" value="UniProtKB-UniRule"/>
</dbReference>
<dbReference type="PANTHER" id="PTHR27005:SF412">
    <property type="entry name" value="OS04G0307900 PROTEIN"/>
    <property type="match status" value="1"/>
</dbReference>
<dbReference type="FunFam" id="3.30.200.20:FF:000043">
    <property type="entry name" value="Wall-associated receptor kinase 2"/>
    <property type="match status" value="1"/>
</dbReference>
<evidence type="ECO:0000256" key="14">
    <source>
        <dbReference type="PROSITE-ProRule" id="PRU10141"/>
    </source>
</evidence>
<dbReference type="EMBL" id="CP144749">
    <property type="protein sequence ID" value="WVZ74839.1"/>
    <property type="molecule type" value="Genomic_DNA"/>
</dbReference>
<dbReference type="Gene3D" id="1.10.510.10">
    <property type="entry name" value="Transferase(Phosphotransferase) domain 1"/>
    <property type="match status" value="1"/>
</dbReference>
<dbReference type="SUPFAM" id="SSF57184">
    <property type="entry name" value="Growth factor receptor domain"/>
    <property type="match status" value="1"/>
</dbReference>
<dbReference type="SMART" id="SM00220">
    <property type="entry name" value="S_TKc"/>
    <property type="match status" value="1"/>
</dbReference>
<dbReference type="PROSITE" id="PS50011">
    <property type="entry name" value="PROTEIN_KINASE_DOM"/>
    <property type="match status" value="1"/>
</dbReference>
<keyword evidence="20" id="KW-1185">Reference proteome</keyword>
<dbReference type="SMART" id="SM00179">
    <property type="entry name" value="EGF_CA"/>
    <property type="match status" value="1"/>
</dbReference>
<dbReference type="GO" id="GO:0030247">
    <property type="term" value="F:polysaccharide binding"/>
    <property type="evidence" value="ECO:0007669"/>
    <property type="project" value="InterPro"/>
</dbReference>
<evidence type="ECO:0000256" key="16">
    <source>
        <dbReference type="SAM" id="Phobius"/>
    </source>
</evidence>
<evidence type="ECO:0000256" key="1">
    <source>
        <dbReference type="ARBA" id="ARBA00004479"/>
    </source>
</evidence>
<evidence type="ECO:0000259" key="18">
    <source>
        <dbReference type="PROSITE" id="PS50011"/>
    </source>
</evidence>
<name>A0AAQ3TKW8_PASNO</name>
<dbReference type="InterPro" id="IPR008271">
    <property type="entry name" value="Ser/Thr_kinase_AS"/>
</dbReference>
<evidence type="ECO:0000256" key="9">
    <source>
        <dbReference type="ARBA" id="ARBA00022840"/>
    </source>
</evidence>
<feature type="binding site" evidence="14">
    <location>
        <position position="612"/>
    </location>
    <ligand>
        <name>ATP</name>
        <dbReference type="ChEBI" id="CHEBI:30616"/>
    </ligand>
</feature>